<keyword evidence="2" id="KW-0812">Transmembrane</keyword>
<keyword evidence="2" id="KW-0472">Membrane</keyword>
<keyword evidence="4" id="KW-1185">Reference proteome</keyword>
<evidence type="ECO:0000313" key="3">
    <source>
        <dbReference type="EMBL" id="CAD2213769.1"/>
    </source>
</evidence>
<evidence type="ECO:0000313" key="4">
    <source>
        <dbReference type="Proteomes" id="UP000515908"/>
    </source>
</evidence>
<gene>
    <name evidence="3" type="ORF">ADEAN_000121200</name>
</gene>
<keyword evidence="2" id="KW-1133">Transmembrane helix</keyword>
<feature type="region of interest" description="Disordered" evidence="1">
    <location>
        <begin position="81"/>
        <end position="107"/>
    </location>
</feature>
<dbReference type="VEuPathDB" id="TriTrypDB:ADEAN_000121200"/>
<dbReference type="EMBL" id="LR877146">
    <property type="protein sequence ID" value="CAD2213769.1"/>
    <property type="molecule type" value="Genomic_DNA"/>
</dbReference>
<accession>A0A7G2C2A3</accession>
<feature type="region of interest" description="Disordered" evidence="1">
    <location>
        <begin position="43"/>
        <end position="62"/>
    </location>
</feature>
<protein>
    <submittedName>
        <fullName evidence="3">Uncharacterized protein</fullName>
    </submittedName>
</protein>
<evidence type="ECO:0000256" key="2">
    <source>
        <dbReference type="SAM" id="Phobius"/>
    </source>
</evidence>
<organism evidence="3 4">
    <name type="scientific">Angomonas deanei</name>
    <dbReference type="NCBI Taxonomy" id="59799"/>
    <lineage>
        <taxon>Eukaryota</taxon>
        <taxon>Discoba</taxon>
        <taxon>Euglenozoa</taxon>
        <taxon>Kinetoplastea</taxon>
        <taxon>Metakinetoplastina</taxon>
        <taxon>Trypanosomatida</taxon>
        <taxon>Trypanosomatidae</taxon>
        <taxon>Strigomonadinae</taxon>
        <taxon>Angomonas</taxon>
    </lineage>
</organism>
<feature type="transmembrane region" description="Helical" evidence="2">
    <location>
        <begin position="6"/>
        <end position="25"/>
    </location>
</feature>
<reference evidence="3 4" key="1">
    <citation type="submission" date="2020-08" db="EMBL/GenBank/DDBJ databases">
        <authorList>
            <person name="Newling K."/>
            <person name="Davey J."/>
            <person name="Forrester S."/>
        </authorList>
    </citation>
    <scope>NUCLEOTIDE SEQUENCE [LARGE SCALE GENOMIC DNA]</scope>
    <source>
        <strain evidence="4">Crithidia deanei Carvalho (ATCC PRA-265)</strain>
    </source>
</reference>
<dbReference type="AlphaFoldDB" id="A0A7G2C2A3"/>
<dbReference type="Proteomes" id="UP000515908">
    <property type="component" value="Chromosome 02"/>
</dbReference>
<proteinExistence type="predicted"/>
<name>A0A7G2C2A3_9TRYP</name>
<evidence type="ECO:0000256" key="1">
    <source>
        <dbReference type="SAM" id="MobiDB-lite"/>
    </source>
</evidence>
<sequence length="152" mass="17342">MPWWVYLSIVLGCLGVIAVLVFFVVQLCKKDEDEEIAARARRNTDVKPLASPNKPSKSEYVTPVGSILPTTEEDDVVLVGETPPQDEMVPEPPVVPRRSRRTTRNSTFSSNIEMEEWNEMENNVVHSFSAASPRRFRRLSNMRERESGDMDF</sequence>